<keyword evidence="2" id="KW-1185">Reference proteome</keyword>
<dbReference type="AlphaFoldDB" id="Q1QLZ0"/>
<dbReference type="HOGENOM" id="CLU_3273399_0_0_5"/>
<dbReference type="KEGG" id="nha:Nham_1955"/>
<evidence type="ECO:0000313" key="2">
    <source>
        <dbReference type="Proteomes" id="UP000001953"/>
    </source>
</evidence>
<sequence length="41" mass="4556">MRSSLVFTVPASGDRITYQVNILEMNGDGYRLAQSRARKPG</sequence>
<name>Q1QLZ0_NITHX</name>
<dbReference type="Proteomes" id="UP000001953">
    <property type="component" value="Chromosome"/>
</dbReference>
<dbReference type="EMBL" id="CP000319">
    <property type="protein sequence ID" value="ABE62757.1"/>
    <property type="molecule type" value="Genomic_DNA"/>
</dbReference>
<protein>
    <submittedName>
        <fullName evidence="1">Uncharacterized protein</fullName>
    </submittedName>
</protein>
<accession>Q1QLZ0</accession>
<gene>
    <name evidence="1" type="ordered locus">Nham_1955</name>
</gene>
<proteinExistence type="predicted"/>
<evidence type="ECO:0000313" key="1">
    <source>
        <dbReference type="EMBL" id="ABE62757.1"/>
    </source>
</evidence>
<organism evidence="1 2">
    <name type="scientific">Nitrobacter hamburgensis (strain DSM 10229 / NCIMB 13809 / X14)</name>
    <dbReference type="NCBI Taxonomy" id="323097"/>
    <lineage>
        <taxon>Bacteria</taxon>
        <taxon>Pseudomonadati</taxon>
        <taxon>Pseudomonadota</taxon>
        <taxon>Alphaproteobacteria</taxon>
        <taxon>Hyphomicrobiales</taxon>
        <taxon>Nitrobacteraceae</taxon>
        <taxon>Nitrobacter</taxon>
    </lineage>
</organism>
<reference evidence="1 2" key="1">
    <citation type="submission" date="2006-03" db="EMBL/GenBank/DDBJ databases">
        <title>Complete sequence of chromosome of Nitrobacter hamburgensis X14.</title>
        <authorList>
            <consortium name="US DOE Joint Genome Institute"/>
            <person name="Copeland A."/>
            <person name="Lucas S."/>
            <person name="Lapidus A."/>
            <person name="Barry K."/>
            <person name="Detter J.C."/>
            <person name="Glavina del Rio T."/>
            <person name="Hammon N."/>
            <person name="Israni S."/>
            <person name="Dalin E."/>
            <person name="Tice H."/>
            <person name="Pitluck S."/>
            <person name="Chain P."/>
            <person name="Malfatti S."/>
            <person name="Shin M."/>
            <person name="Vergez L."/>
            <person name="Schmutz J."/>
            <person name="Larimer F."/>
            <person name="Land M."/>
            <person name="Hauser L."/>
            <person name="Kyrpides N."/>
            <person name="Ivanova N."/>
            <person name="Ward B."/>
            <person name="Arp D."/>
            <person name="Klotz M."/>
            <person name="Stein L."/>
            <person name="O'Mullan G."/>
            <person name="Starkenburg S."/>
            <person name="Sayavedra L."/>
            <person name="Poret-Peterson A.T."/>
            <person name="Gentry M.E."/>
            <person name="Bruce D."/>
            <person name="Richardson P."/>
        </authorList>
    </citation>
    <scope>NUCLEOTIDE SEQUENCE [LARGE SCALE GENOMIC DNA]</scope>
    <source>
        <strain evidence="2">DSM 10229 / NCIMB 13809 / X14</strain>
    </source>
</reference>